<accession>A0A433UA85</accession>
<protein>
    <submittedName>
        <fullName evidence="1">Uncharacterized protein</fullName>
    </submittedName>
</protein>
<dbReference type="EMBL" id="RQTK01000025">
    <property type="protein sequence ID" value="RUS90765.1"/>
    <property type="molecule type" value="Genomic_DNA"/>
</dbReference>
<keyword evidence="2" id="KW-1185">Reference proteome</keyword>
<gene>
    <name evidence="1" type="ORF">EGW08_001476</name>
</gene>
<organism evidence="1 2">
    <name type="scientific">Elysia chlorotica</name>
    <name type="common">Eastern emerald elysia</name>
    <name type="synonym">Sea slug</name>
    <dbReference type="NCBI Taxonomy" id="188477"/>
    <lineage>
        <taxon>Eukaryota</taxon>
        <taxon>Metazoa</taxon>
        <taxon>Spiralia</taxon>
        <taxon>Lophotrochozoa</taxon>
        <taxon>Mollusca</taxon>
        <taxon>Gastropoda</taxon>
        <taxon>Heterobranchia</taxon>
        <taxon>Euthyneura</taxon>
        <taxon>Panpulmonata</taxon>
        <taxon>Sacoglossa</taxon>
        <taxon>Placobranchoidea</taxon>
        <taxon>Plakobranchidae</taxon>
        <taxon>Elysia</taxon>
    </lineage>
</organism>
<dbReference type="Proteomes" id="UP000271974">
    <property type="component" value="Unassembled WGS sequence"/>
</dbReference>
<comment type="caution">
    <text evidence="1">The sequence shown here is derived from an EMBL/GenBank/DDBJ whole genome shotgun (WGS) entry which is preliminary data.</text>
</comment>
<feature type="non-terminal residue" evidence="1">
    <location>
        <position position="1"/>
    </location>
</feature>
<dbReference type="AlphaFoldDB" id="A0A433UA85"/>
<evidence type="ECO:0000313" key="2">
    <source>
        <dbReference type="Proteomes" id="UP000271974"/>
    </source>
</evidence>
<reference evidence="1 2" key="1">
    <citation type="submission" date="2019-01" db="EMBL/GenBank/DDBJ databases">
        <title>A draft genome assembly of the solar-powered sea slug Elysia chlorotica.</title>
        <authorList>
            <person name="Cai H."/>
            <person name="Li Q."/>
            <person name="Fang X."/>
            <person name="Li J."/>
            <person name="Curtis N.E."/>
            <person name="Altenburger A."/>
            <person name="Shibata T."/>
            <person name="Feng M."/>
            <person name="Maeda T."/>
            <person name="Schwartz J.A."/>
            <person name="Shigenobu S."/>
            <person name="Lundholm N."/>
            <person name="Nishiyama T."/>
            <person name="Yang H."/>
            <person name="Hasebe M."/>
            <person name="Li S."/>
            <person name="Pierce S.K."/>
            <person name="Wang J."/>
        </authorList>
    </citation>
    <scope>NUCLEOTIDE SEQUENCE [LARGE SCALE GENOMIC DNA]</scope>
    <source>
        <strain evidence="1">EC2010</strain>
        <tissue evidence="1">Whole organism of an adult</tissue>
    </source>
</reference>
<proteinExistence type="predicted"/>
<name>A0A433UA85_ELYCH</name>
<sequence length="107" mass="11606">LTVSRALEVILNALDAFRGHVMDRVPDPPLGLVCLDRHMVLVLLIVIVAHLGRSLEVARQLDSQYLGTVVHRANPVPGASDHDGLAVQLQLDDPHGDDATLLHQSDL</sequence>
<feature type="non-terminal residue" evidence="1">
    <location>
        <position position="107"/>
    </location>
</feature>
<evidence type="ECO:0000313" key="1">
    <source>
        <dbReference type="EMBL" id="RUS90765.1"/>
    </source>
</evidence>